<accession>A0A812F3Y6</accession>
<organism evidence="1 2">
    <name type="scientific">Candidatus Nitrosotenuis uzonensis</name>
    <dbReference type="NCBI Taxonomy" id="1407055"/>
    <lineage>
        <taxon>Archaea</taxon>
        <taxon>Nitrososphaerota</taxon>
        <taxon>Candidatus Nitrosotenuis</taxon>
    </lineage>
</organism>
<dbReference type="AlphaFoldDB" id="A0A812F3Y6"/>
<evidence type="ECO:0000313" key="1">
    <source>
        <dbReference type="EMBL" id="CAE6501069.1"/>
    </source>
</evidence>
<proteinExistence type="predicted"/>
<dbReference type="EMBL" id="CAJNAQ010000005">
    <property type="protein sequence ID" value="CAE6501069.1"/>
    <property type="molecule type" value="Genomic_DNA"/>
</dbReference>
<protein>
    <submittedName>
        <fullName evidence="1">Uncharacterized protein</fullName>
    </submittedName>
</protein>
<reference evidence="1" key="1">
    <citation type="submission" date="2021-02" db="EMBL/GenBank/DDBJ databases">
        <authorList>
            <person name="Han P."/>
        </authorList>
    </citation>
    <scope>NUCLEOTIDE SEQUENCE</scope>
    <source>
        <strain evidence="1">Candidatus Nitrosotenuis uzonensis 5A</strain>
    </source>
</reference>
<sequence>MLAKKDSKLKFEEYEIGFKIENESTQRRQIPAERLWLN</sequence>
<name>A0A812F3Y6_9ARCH</name>
<gene>
    <name evidence="1" type="ORF">NUZ5A_51108</name>
</gene>
<evidence type="ECO:0000313" key="2">
    <source>
        <dbReference type="Proteomes" id="UP000655759"/>
    </source>
</evidence>
<comment type="caution">
    <text evidence="1">The sequence shown here is derived from an EMBL/GenBank/DDBJ whole genome shotgun (WGS) entry which is preliminary data.</text>
</comment>
<dbReference type="Proteomes" id="UP000655759">
    <property type="component" value="Unassembled WGS sequence"/>
</dbReference>